<dbReference type="CDD" id="cd05157">
    <property type="entry name" value="ETNK_euk"/>
    <property type="match status" value="1"/>
</dbReference>
<dbReference type="SUPFAM" id="SSF56112">
    <property type="entry name" value="Protein kinase-like (PK-like)"/>
    <property type="match status" value="1"/>
</dbReference>
<reference evidence="4 5" key="1">
    <citation type="submission" date="2015-02" db="EMBL/GenBank/DDBJ databases">
        <authorList>
            <person name="Chooi Y.-H."/>
        </authorList>
    </citation>
    <scope>NUCLEOTIDE SEQUENCE [LARGE SCALE GENOMIC DNA]</scope>
    <source>
        <strain evidence="4">E3</strain>
    </source>
</reference>
<accession>A0A0G4IWM5</accession>
<dbReference type="PANTHER" id="PTHR22603:SF66">
    <property type="entry name" value="ETHANOLAMINE KINASE"/>
    <property type="match status" value="1"/>
</dbReference>
<protein>
    <recommendedName>
        <fullName evidence="3">ethanolamine kinase</fullName>
        <ecNumber evidence="3">2.7.1.82</ecNumber>
    </recommendedName>
</protein>
<dbReference type="OMA" id="PMIWTKT"/>
<dbReference type="AlphaFoldDB" id="A0A0G4IWM5"/>
<dbReference type="OrthoDB" id="10267235at2759"/>
<dbReference type="GO" id="GO:0005737">
    <property type="term" value="C:cytoplasm"/>
    <property type="evidence" value="ECO:0007669"/>
    <property type="project" value="TreeGrafter"/>
</dbReference>
<evidence type="ECO:0000256" key="2">
    <source>
        <dbReference type="ARBA" id="ARBA00038211"/>
    </source>
</evidence>
<dbReference type="PANTHER" id="PTHR22603">
    <property type="entry name" value="CHOLINE/ETHANOALAMINE KINASE"/>
    <property type="match status" value="1"/>
</dbReference>
<sequence length="305" mass="34201">MAQGTATPAVVVVPADLGAGDPVPDVARDRERDASALLPAYGFGKRVYGEFGNGRVEEWLSGRALQCQELARDDVMADVARRMAALHRVQIRSPRFDPHRATIWDTVDRYMDEADRDTFDDATLGRLDRVAWRNAGQRLRHLLTQTSPVVLAHNDLLAGNIILDESPGARHRIQFIDFEYAAYNSRAFDIANHWCEFAGFDCDWGKFPGPAQQARFARYYLGDGATDDDVRALVDEVRPWPLVSHLVWAFWGIVQARVSAIDFDFIGYARQRFQGFHHYLRTAVPHLAPALLDDVDGDGLAQPAL</sequence>
<comment type="pathway">
    <text evidence="1">Phospholipid metabolism; phosphatidylethanolamine biosynthesis; phosphatidylethanolamine from ethanolamine: step 1/3.</text>
</comment>
<organism evidence="4 5">
    <name type="scientific">Plasmodiophora brassicae</name>
    <name type="common">Clubroot disease agent</name>
    <dbReference type="NCBI Taxonomy" id="37360"/>
    <lineage>
        <taxon>Eukaryota</taxon>
        <taxon>Sar</taxon>
        <taxon>Rhizaria</taxon>
        <taxon>Endomyxa</taxon>
        <taxon>Phytomyxea</taxon>
        <taxon>Plasmodiophorida</taxon>
        <taxon>Plasmodiophoridae</taxon>
        <taxon>Plasmodiophora</taxon>
    </lineage>
</organism>
<dbReference type="Pfam" id="PF01633">
    <property type="entry name" value="Choline_kinase"/>
    <property type="match status" value="1"/>
</dbReference>
<dbReference type="EC" id="2.7.1.82" evidence="3"/>
<evidence type="ECO:0000313" key="5">
    <source>
        <dbReference type="Proteomes" id="UP000039324"/>
    </source>
</evidence>
<dbReference type="EMBL" id="CDSF01000092">
    <property type="protein sequence ID" value="CEO99700.1"/>
    <property type="molecule type" value="Genomic_DNA"/>
</dbReference>
<proteinExistence type="inferred from homology"/>
<gene>
    <name evidence="4" type="ORF">PBRA_007433</name>
</gene>
<dbReference type="GO" id="GO:0004305">
    <property type="term" value="F:ethanolamine kinase activity"/>
    <property type="evidence" value="ECO:0007669"/>
    <property type="project" value="UniProtKB-EC"/>
</dbReference>
<dbReference type="Gene3D" id="3.90.1200.10">
    <property type="match status" value="1"/>
</dbReference>
<name>A0A0G4IWM5_PLABS</name>
<dbReference type="InterPro" id="IPR011009">
    <property type="entry name" value="Kinase-like_dom_sf"/>
</dbReference>
<comment type="similarity">
    <text evidence="2">Belongs to the choline/ethanolamine kinase family.</text>
</comment>
<keyword evidence="5" id="KW-1185">Reference proteome</keyword>
<dbReference type="GO" id="GO:0006646">
    <property type="term" value="P:phosphatidylethanolamine biosynthetic process"/>
    <property type="evidence" value="ECO:0007669"/>
    <property type="project" value="TreeGrafter"/>
</dbReference>
<evidence type="ECO:0000256" key="1">
    <source>
        <dbReference type="ARBA" id="ARBA00037883"/>
    </source>
</evidence>
<dbReference type="STRING" id="37360.A0A0G4IWM5"/>
<evidence type="ECO:0000313" key="4">
    <source>
        <dbReference type="EMBL" id="CEO99700.1"/>
    </source>
</evidence>
<evidence type="ECO:0000256" key="3">
    <source>
        <dbReference type="ARBA" id="ARBA00038874"/>
    </source>
</evidence>
<dbReference type="Proteomes" id="UP000039324">
    <property type="component" value="Unassembled WGS sequence"/>
</dbReference>